<sequence length="135" mass="15303">MKDCERCHVVRRSEQRELTKIRNSNKVERKGTERNNQPAEEKSDGDVTSVCHVIILVIKVTWVGTRLANMNEIGRKVERSPVVDRRLFLRDSAWSRRTARTTACGPAAPGLFTTCFFQDGPKSNMVDYGGLLISH</sequence>
<evidence type="ECO:0000256" key="1">
    <source>
        <dbReference type="SAM" id="MobiDB-lite"/>
    </source>
</evidence>
<organism evidence="2 3">
    <name type="scientific">Polyplax serrata</name>
    <name type="common">Common mouse louse</name>
    <dbReference type="NCBI Taxonomy" id="468196"/>
    <lineage>
        <taxon>Eukaryota</taxon>
        <taxon>Metazoa</taxon>
        <taxon>Ecdysozoa</taxon>
        <taxon>Arthropoda</taxon>
        <taxon>Hexapoda</taxon>
        <taxon>Insecta</taxon>
        <taxon>Pterygota</taxon>
        <taxon>Neoptera</taxon>
        <taxon>Paraneoptera</taxon>
        <taxon>Psocodea</taxon>
        <taxon>Troctomorpha</taxon>
        <taxon>Phthiraptera</taxon>
        <taxon>Anoplura</taxon>
        <taxon>Polyplacidae</taxon>
        <taxon>Polyplax</taxon>
    </lineage>
</organism>
<feature type="region of interest" description="Disordered" evidence="1">
    <location>
        <begin position="18"/>
        <end position="46"/>
    </location>
</feature>
<keyword evidence="3" id="KW-1185">Reference proteome</keyword>
<dbReference type="EMBL" id="JAWJWF010000046">
    <property type="protein sequence ID" value="KAK6624947.1"/>
    <property type="molecule type" value="Genomic_DNA"/>
</dbReference>
<proteinExistence type="predicted"/>
<evidence type="ECO:0000313" key="3">
    <source>
        <dbReference type="Proteomes" id="UP001359485"/>
    </source>
</evidence>
<evidence type="ECO:0000313" key="2">
    <source>
        <dbReference type="EMBL" id="KAK6624947.1"/>
    </source>
</evidence>
<gene>
    <name evidence="2" type="ORF">RUM44_011811</name>
</gene>
<accession>A0ABR1ARR2</accession>
<feature type="compositionally biased region" description="Basic and acidic residues" evidence="1">
    <location>
        <begin position="18"/>
        <end position="45"/>
    </location>
</feature>
<protein>
    <submittedName>
        <fullName evidence="2">Uncharacterized protein</fullName>
    </submittedName>
</protein>
<name>A0ABR1ARR2_POLSC</name>
<dbReference type="Proteomes" id="UP001359485">
    <property type="component" value="Unassembled WGS sequence"/>
</dbReference>
<reference evidence="2 3" key="1">
    <citation type="submission" date="2023-09" db="EMBL/GenBank/DDBJ databases">
        <title>Genomes of two closely related lineages of the louse Polyplax serrata with different host specificities.</title>
        <authorList>
            <person name="Martinu J."/>
            <person name="Tarabai H."/>
            <person name="Stefka J."/>
            <person name="Hypsa V."/>
        </authorList>
    </citation>
    <scope>NUCLEOTIDE SEQUENCE [LARGE SCALE GENOMIC DNA]</scope>
    <source>
        <strain evidence="2">98ZLc_SE</strain>
    </source>
</reference>
<comment type="caution">
    <text evidence="2">The sequence shown here is derived from an EMBL/GenBank/DDBJ whole genome shotgun (WGS) entry which is preliminary data.</text>
</comment>